<dbReference type="AlphaFoldDB" id="A0A8S1YMJ3"/>
<evidence type="ECO:0000313" key="3">
    <source>
        <dbReference type="Proteomes" id="UP000683925"/>
    </source>
</evidence>
<feature type="transmembrane region" description="Helical" evidence="1">
    <location>
        <begin position="337"/>
        <end position="356"/>
    </location>
</feature>
<dbReference type="EMBL" id="CAJJDP010000188">
    <property type="protein sequence ID" value="CAD8214631.1"/>
    <property type="molecule type" value="Genomic_DNA"/>
</dbReference>
<keyword evidence="1" id="KW-1133">Transmembrane helix</keyword>
<feature type="transmembrane region" description="Helical" evidence="1">
    <location>
        <begin position="237"/>
        <end position="257"/>
    </location>
</feature>
<dbReference type="Proteomes" id="UP000683925">
    <property type="component" value="Unassembled WGS sequence"/>
</dbReference>
<name>A0A8S1YMJ3_PAROT</name>
<proteinExistence type="predicted"/>
<keyword evidence="1" id="KW-0812">Transmembrane</keyword>
<accession>A0A8S1YMJ3</accession>
<gene>
    <name evidence="2" type="ORF">POCTA_138.1.T1840004</name>
</gene>
<evidence type="ECO:0000313" key="2">
    <source>
        <dbReference type="EMBL" id="CAD8214631.1"/>
    </source>
</evidence>
<evidence type="ECO:0008006" key="4">
    <source>
        <dbReference type="Google" id="ProtNLM"/>
    </source>
</evidence>
<comment type="caution">
    <text evidence="2">The sequence shown here is derived from an EMBL/GenBank/DDBJ whole genome shotgun (WGS) entry which is preliminary data.</text>
</comment>
<organism evidence="2 3">
    <name type="scientific">Paramecium octaurelia</name>
    <dbReference type="NCBI Taxonomy" id="43137"/>
    <lineage>
        <taxon>Eukaryota</taxon>
        <taxon>Sar</taxon>
        <taxon>Alveolata</taxon>
        <taxon>Ciliophora</taxon>
        <taxon>Intramacronucleata</taxon>
        <taxon>Oligohymenophorea</taxon>
        <taxon>Peniculida</taxon>
        <taxon>Parameciidae</taxon>
        <taxon>Paramecium</taxon>
    </lineage>
</organism>
<sequence>MHVYEMNSLSKQFTKTKDIIVNQGRDANVFFPQQYIKSKQLLLNKHGEYVNVIRMTQNGQFKLEQSIQFKTNSIFGSLSDDGDYLITWDQTSKEIQIRKYTEQLQFINTNYILLFINISSNLIKHSKNFCFSLYKEYPKSSFPNETNLYQKLLNTKQIIIIIKNAFKLVIKLCYIYKLNQNNKQNQYQKNPQKLLPLKIHILFDFQYKIITRAFYSQHLLCSRKEYNNIKFKFQFNLIQYSLASILILLSFIIFVLLRKIIIIPLFSMKQQFIMKWQTLYINIQYYLLCFKLKIFNQQNLFSIQIIVKITVQINLKENNKMIIECYKRQKFRTNHQFQIIIYKFLYLTNISIFPLYQTIFLRLRAPKSGFLIQSIRKYDCFHPLHLVIYTTKQLI</sequence>
<protein>
    <recommendedName>
        <fullName evidence="4">Transmembrane protein</fullName>
    </recommendedName>
</protein>
<keyword evidence="1" id="KW-0472">Membrane</keyword>
<reference evidence="2" key="1">
    <citation type="submission" date="2021-01" db="EMBL/GenBank/DDBJ databases">
        <authorList>
            <consortium name="Genoscope - CEA"/>
            <person name="William W."/>
        </authorList>
    </citation>
    <scope>NUCLEOTIDE SEQUENCE</scope>
</reference>
<keyword evidence="3" id="KW-1185">Reference proteome</keyword>
<evidence type="ECO:0000256" key="1">
    <source>
        <dbReference type="SAM" id="Phobius"/>
    </source>
</evidence>